<dbReference type="OrthoDB" id="5873707at2759"/>
<evidence type="ECO:0000313" key="2">
    <source>
        <dbReference type="EMBL" id="PIC30209.1"/>
    </source>
</evidence>
<accession>A0A2G5TSC2</accession>
<dbReference type="PANTHER" id="PTHR21503:SF52">
    <property type="entry name" value="F-BOX DOMAIN-CONTAINING PROTEIN"/>
    <property type="match status" value="1"/>
</dbReference>
<protein>
    <recommendedName>
        <fullName evidence="1">Sdz-33 F-box domain-containing protein</fullName>
    </recommendedName>
</protein>
<keyword evidence="3" id="KW-1185">Reference proteome</keyword>
<sequence>MYPTANRFNVPRLPTVVLQNLMENFNPIEFVRIDSTWTFKAYRKTREKEFDVQGSRCFGDAIVPVSFQDDYEIISFWEDPYSGLNTVYFHLSSLFNCPTDSIELYRTIPIDTSFSAIDYVSSRQSKIRILTIAANPLTAEAVIRILSKIRSVEELNIYSEVTNVPEKFVIPFEAQSTRIFSASWITFDHLNSMRNCVSIELWESNLTNEDIQKFIDNWKQGLYPNLQWLNVKSSKFTENFSINGLETLEVTINQKFVKREMFNLEAIIHDAVQIHRNDGVIGLIRYYKGHNILHLLV</sequence>
<evidence type="ECO:0000313" key="3">
    <source>
        <dbReference type="Proteomes" id="UP000230233"/>
    </source>
</evidence>
<gene>
    <name evidence="2" type="primary">Cnig_chr_V.g21531</name>
    <name evidence="2" type="ORF">B9Z55_021531</name>
</gene>
<evidence type="ECO:0000259" key="1">
    <source>
        <dbReference type="Pfam" id="PF07735"/>
    </source>
</evidence>
<dbReference type="SUPFAM" id="SSF52047">
    <property type="entry name" value="RNI-like"/>
    <property type="match status" value="1"/>
</dbReference>
<dbReference type="AlphaFoldDB" id="A0A2G5TSC2"/>
<comment type="caution">
    <text evidence="2">The sequence shown here is derived from an EMBL/GenBank/DDBJ whole genome shotgun (WGS) entry which is preliminary data.</text>
</comment>
<dbReference type="InterPro" id="IPR012885">
    <property type="entry name" value="F-box_Sdz-33"/>
</dbReference>
<dbReference type="PANTHER" id="PTHR21503">
    <property type="entry name" value="F-BOX-CONTAINING HYPOTHETICAL PROTEIN C.ELEGANS"/>
    <property type="match status" value="1"/>
</dbReference>
<name>A0A2G5TSC2_9PELO</name>
<dbReference type="Pfam" id="PF07735">
    <property type="entry name" value="FBA_2"/>
    <property type="match status" value="1"/>
</dbReference>
<proteinExistence type="predicted"/>
<dbReference type="EMBL" id="PDUG01000005">
    <property type="protein sequence ID" value="PIC30209.1"/>
    <property type="molecule type" value="Genomic_DNA"/>
</dbReference>
<dbReference type="Proteomes" id="UP000230233">
    <property type="component" value="Chromosome V"/>
</dbReference>
<reference evidence="3" key="1">
    <citation type="submission" date="2017-10" db="EMBL/GenBank/DDBJ databases">
        <title>Rapid genome shrinkage in a self-fertile nematode reveals novel sperm competition proteins.</title>
        <authorList>
            <person name="Yin D."/>
            <person name="Schwarz E.M."/>
            <person name="Thomas C.G."/>
            <person name="Felde R.L."/>
            <person name="Korf I.F."/>
            <person name="Cutter A.D."/>
            <person name="Schartner C.M."/>
            <person name="Ralston E.J."/>
            <person name="Meyer B.J."/>
            <person name="Haag E.S."/>
        </authorList>
    </citation>
    <scope>NUCLEOTIDE SEQUENCE [LARGE SCALE GENOMIC DNA]</scope>
    <source>
        <strain evidence="3">JU1422</strain>
    </source>
</reference>
<feature type="domain" description="Sdz-33 F-box" evidence="1">
    <location>
        <begin position="178"/>
        <end position="230"/>
    </location>
</feature>
<organism evidence="2 3">
    <name type="scientific">Caenorhabditis nigoni</name>
    <dbReference type="NCBI Taxonomy" id="1611254"/>
    <lineage>
        <taxon>Eukaryota</taxon>
        <taxon>Metazoa</taxon>
        <taxon>Ecdysozoa</taxon>
        <taxon>Nematoda</taxon>
        <taxon>Chromadorea</taxon>
        <taxon>Rhabditida</taxon>
        <taxon>Rhabditina</taxon>
        <taxon>Rhabditomorpha</taxon>
        <taxon>Rhabditoidea</taxon>
        <taxon>Rhabditidae</taxon>
        <taxon>Peloderinae</taxon>
        <taxon>Caenorhabditis</taxon>
    </lineage>
</organism>